<dbReference type="Gene3D" id="3.10.20.30">
    <property type="match status" value="1"/>
</dbReference>
<dbReference type="Proteomes" id="UP001500630">
    <property type="component" value="Unassembled WGS sequence"/>
</dbReference>
<protein>
    <submittedName>
        <fullName evidence="7">(2Fe-2S)-binding protein</fullName>
    </submittedName>
</protein>
<dbReference type="SUPFAM" id="SSF47741">
    <property type="entry name" value="CO dehydrogenase ISP C-domain like"/>
    <property type="match status" value="1"/>
</dbReference>
<accession>A0ABP6ZDS6</accession>
<evidence type="ECO:0000313" key="7">
    <source>
        <dbReference type="EMBL" id="GAA3603916.1"/>
    </source>
</evidence>
<evidence type="ECO:0000313" key="8">
    <source>
        <dbReference type="Proteomes" id="UP001500630"/>
    </source>
</evidence>
<dbReference type="Gene3D" id="1.10.150.120">
    <property type="entry name" value="[2Fe-2S]-binding domain"/>
    <property type="match status" value="1"/>
</dbReference>
<evidence type="ECO:0000256" key="2">
    <source>
        <dbReference type="ARBA" id="ARBA00022723"/>
    </source>
</evidence>
<dbReference type="CDD" id="cd00207">
    <property type="entry name" value="fer2"/>
    <property type="match status" value="1"/>
</dbReference>
<feature type="domain" description="2Fe-2S ferredoxin-type" evidence="6">
    <location>
        <begin position="4"/>
        <end position="80"/>
    </location>
</feature>
<dbReference type="RefSeq" id="WP_345573992.1">
    <property type="nucleotide sequence ID" value="NZ_BAABDQ010000039.1"/>
</dbReference>
<dbReference type="PANTHER" id="PTHR44379">
    <property type="entry name" value="OXIDOREDUCTASE WITH IRON-SULFUR SUBUNIT"/>
    <property type="match status" value="1"/>
</dbReference>
<dbReference type="InterPro" id="IPR002888">
    <property type="entry name" value="2Fe-2S-bd"/>
</dbReference>
<dbReference type="EMBL" id="BAABDQ010000039">
    <property type="protein sequence ID" value="GAA3603916.1"/>
    <property type="molecule type" value="Genomic_DNA"/>
</dbReference>
<keyword evidence="5" id="KW-0411">Iron-sulfur</keyword>
<proteinExistence type="predicted"/>
<keyword evidence="4" id="KW-0408">Iron</keyword>
<gene>
    <name evidence="7" type="ORF">GCM10022419_105600</name>
</gene>
<dbReference type="SUPFAM" id="SSF54292">
    <property type="entry name" value="2Fe-2S ferredoxin-like"/>
    <property type="match status" value="1"/>
</dbReference>
<dbReference type="InterPro" id="IPR006058">
    <property type="entry name" value="2Fe2S_fd_BS"/>
</dbReference>
<dbReference type="InterPro" id="IPR036884">
    <property type="entry name" value="2Fe-2S-bd_dom_sf"/>
</dbReference>
<evidence type="ECO:0000256" key="5">
    <source>
        <dbReference type="ARBA" id="ARBA00023014"/>
    </source>
</evidence>
<organism evidence="7 8">
    <name type="scientific">Nonomuraea rosea</name>
    <dbReference type="NCBI Taxonomy" id="638574"/>
    <lineage>
        <taxon>Bacteria</taxon>
        <taxon>Bacillati</taxon>
        <taxon>Actinomycetota</taxon>
        <taxon>Actinomycetes</taxon>
        <taxon>Streptosporangiales</taxon>
        <taxon>Streptosporangiaceae</taxon>
        <taxon>Nonomuraea</taxon>
    </lineage>
</organism>
<evidence type="ECO:0000259" key="6">
    <source>
        <dbReference type="PROSITE" id="PS51085"/>
    </source>
</evidence>
<keyword evidence="1" id="KW-0001">2Fe-2S</keyword>
<evidence type="ECO:0000256" key="3">
    <source>
        <dbReference type="ARBA" id="ARBA00023002"/>
    </source>
</evidence>
<dbReference type="InterPro" id="IPR012675">
    <property type="entry name" value="Beta-grasp_dom_sf"/>
</dbReference>
<dbReference type="InterPro" id="IPR001041">
    <property type="entry name" value="2Fe-2S_ferredoxin-type"/>
</dbReference>
<dbReference type="Pfam" id="PF00111">
    <property type="entry name" value="Fer2"/>
    <property type="match status" value="1"/>
</dbReference>
<dbReference type="PROSITE" id="PS51085">
    <property type="entry name" value="2FE2S_FER_2"/>
    <property type="match status" value="1"/>
</dbReference>
<comment type="caution">
    <text evidence="7">The sequence shown here is derived from an EMBL/GenBank/DDBJ whole genome shotgun (WGS) entry which is preliminary data.</text>
</comment>
<sequence length="161" mass="17230">MTDHVIRVAVNDKQIEATVPARLTLADFLRDLLGLTGTHLGCEHGVCGACTVLVDERSVRACITLAVQVDGCSITTVEGLTGPLADRLRAAFSRRHGLQCGFCTPGFLITATEMIQNDSRPKPLTADYVRETLSGNTCRCTGYQGIVQAMLDAEAPDHITG</sequence>
<dbReference type="Pfam" id="PF01799">
    <property type="entry name" value="Fer2_2"/>
    <property type="match status" value="1"/>
</dbReference>
<keyword evidence="3" id="KW-0560">Oxidoreductase</keyword>
<dbReference type="PROSITE" id="PS00197">
    <property type="entry name" value="2FE2S_FER_1"/>
    <property type="match status" value="1"/>
</dbReference>
<dbReference type="InterPro" id="IPR051452">
    <property type="entry name" value="Diverse_Oxidoreductases"/>
</dbReference>
<reference evidence="8" key="1">
    <citation type="journal article" date="2019" name="Int. J. Syst. Evol. Microbiol.">
        <title>The Global Catalogue of Microorganisms (GCM) 10K type strain sequencing project: providing services to taxonomists for standard genome sequencing and annotation.</title>
        <authorList>
            <consortium name="The Broad Institute Genomics Platform"/>
            <consortium name="The Broad Institute Genome Sequencing Center for Infectious Disease"/>
            <person name="Wu L."/>
            <person name="Ma J."/>
        </authorList>
    </citation>
    <scope>NUCLEOTIDE SEQUENCE [LARGE SCALE GENOMIC DNA]</scope>
    <source>
        <strain evidence="8">JCM 17326</strain>
    </source>
</reference>
<dbReference type="InterPro" id="IPR036010">
    <property type="entry name" value="2Fe-2S_ferredoxin-like_sf"/>
</dbReference>
<keyword evidence="8" id="KW-1185">Reference proteome</keyword>
<evidence type="ECO:0000256" key="1">
    <source>
        <dbReference type="ARBA" id="ARBA00022714"/>
    </source>
</evidence>
<name>A0ABP6ZDS6_9ACTN</name>
<evidence type="ECO:0000256" key="4">
    <source>
        <dbReference type="ARBA" id="ARBA00023004"/>
    </source>
</evidence>
<keyword evidence="2" id="KW-0479">Metal-binding</keyword>
<dbReference type="PANTHER" id="PTHR44379:SF5">
    <property type="entry name" value="OXIDOREDUCTASE WITH IRON-SULFUR SUBUNIT"/>
    <property type="match status" value="1"/>
</dbReference>